<dbReference type="EMBL" id="JAPDGR010005109">
    <property type="protein sequence ID" value="KAJ2966443.1"/>
    <property type="molecule type" value="Genomic_DNA"/>
</dbReference>
<accession>A0ACC1MIR9</accession>
<evidence type="ECO:0000313" key="1">
    <source>
        <dbReference type="EMBL" id="KAJ2966443.1"/>
    </source>
</evidence>
<evidence type="ECO:0000313" key="2">
    <source>
        <dbReference type="Proteomes" id="UP001143856"/>
    </source>
</evidence>
<keyword evidence="2" id="KW-1185">Reference proteome</keyword>
<reference evidence="1" key="1">
    <citation type="submission" date="2022-10" db="EMBL/GenBank/DDBJ databases">
        <title>Genome Sequence of Xylaria curta.</title>
        <authorList>
            <person name="Buettner E."/>
        </authorList>
    </citation>
    <scope>NUCLEOTIDE SEQUENCE</scope>
    <source>
        <strain evidence="1">Babe10</strain>
    </source>
</reference>
<sequence length="158" mass="17244">MASDRTRCSRHCTPFLVAIAFFILSIVSFKYTWPSQIHPSLSSHPTSDAYSIDEAMDATKKHDKNGIEMTYPKISTLPASLLPTYPSIPRRLIIIGDVHGHLKSLEALLRKAEVSTSRGDTVIFAGDMVNKGPDSAGVVELAMQIGAFGATRARGRGW</sequence>
<gene>
    <name evidence="1" type="ORF">NUW58_g10661</name>
</gene>
<dbReference type="Proteomes" id="UP001143856">
    <property type="component" value="Unassembled WGS sequence"/>
</dbReference>
<name>A0ACC1MIR9_9PEZI</name>
<comment type="caution">
    <text evidence="1">The sequence shown here is derived from an EMBL/GenBank/DDBJ whole genome shotgun (WGS) entry which is preliminary data.</text>
</comment>
<organism evidence="1 2">
    <name type="scientific">Xylaria curta</name>
    <dbReference type="NCBI Taxonomy" id="42375"/>
    <lineage>
        <taxon>Eukaryota</taxon>
        <taxon>Fungi</taxon>
        <taxon>Dikarya</taxon>
        <taxon>Ascomycota</taxon>
        <taxon>Pezizomycotina</taxon>
        <taxon>Sordariomycetes</taxon>
        <taxon>Xylariomycetidae</taxon>
        <taxon>Xylariales</taxon>
        <taxon>Xylariaceae</taxon>
        <taxon>Xylaria</taxon>
    </lineage>
</organism>
<proteinExistence type="predicted"/>
<protein>
    <submittedName>
        <fullName evidence="1">Uncharacterized protein</fullName>
    </submittedName>
</protein>